<organism evidence="1 2">
    <name type="scientific">Pseudaquabacterium rugosum</name>
    <dbReference type="NCBI Taxonomy" id="2984194"/>
    <lineage>
        <taxon>Bacteria</taxon>
        <taxon>Pseudomonadati</taxon>
        <taxon>Pseudomonadota</taxon>
        <taxon>Betaproteobacteria</taxon>
        <taxon>Burkholderiales</taxon>
        <taxon>Sphaerotilaceae</taxon>
        <taxon>Pseudaquabacterium</taxon>
    </lineage>
</organism>
<dbReference type="EMBL" id="JBBUTF010000024">
    <property type="protein sequence ID" value="MEK8028478.1"/>
    <property type="molecule type" value="Genomic_DNA"/>
</dbReference>
<name>A0ABU9BEX4_9BURK</name>
<sequence length="379" mass="43050">MIDRGLTDEVPPRKLSEVILYAALLLLHRFKFISAMNLAAYCFPERAKAAAHSAANRALRKACRDGYARKYLSSDRVTFYALTAKGAYQLAEYGLIAKSSTRHRKDSQRMRHRLSIQQFVLISEMYGCDGYAEHERSVGNKYFPLIGGVKKYDEFFEDKNAAHELVREEVREKKHCKSTNDYFLSTHKGGHQKRIRPDALIFLPGDEIVWVEIDCSNRGSKRLSDLRKLLEKIGETIPGCKAAIRYVVIQPALKTQRSRLVNIFDKMLETKTSAFEGTLSLGTFKDIGCQWRQSLAAPLSVGNSYVVQRVERIFSRNGGRCYNGEVPIGILTVNNVKEENILESLELPLHTICRSSPFPLILASPLPALMSDMHRRKMM</sequence>
<gene>
    <name evidence="1" type="ORF">AACH11_21170</name>
</gene>
<accession>A0ABU9BEX4</accession>
<reference evidence="1 2" key="1">
    <citation type="submission" date="2024-04" db="EMBL/GenBank/DDBJ databases">
        <title>Novel species of the genus Ideonella isolated from streams.</title>
        <authorList>
            <person name="Lu H."/>
        </authorList>
    </citation>
    <scope>NUCLEOTIDE SEQUENCE [LARGE SCALE GENOMIC DNA]</scope>
    <source>
        <strain evidence="1 2">BYS139W</strain>
    </source>
</reference>
<evidence type="ECO:0008006" key="3">
    <source>
        <dbReference type="Google" id="ProtNLM"/>
    </source>
</evidence>
<proteinExistence type="predicted"/>
<dbReference type="RefSeq" id="WP_341376258.1">
    <property type="nucleotide sequence ID" value="NZ_JBBUTF010000024.1"/>
</dbReference>
<keyword evidence="2" id="KW-1185">Reference proteome</keyword>
<evidence type="ECO:0000313" key="1">
    <source>
        <dbReference type="EMBL" id="MEK8028478.1"/>
    </source>
</evidence>
<evidence type="ECO:0000313" key="2">
    <source>
        <dbReference type="Proteomes" id="UP001368500"/>
    </source>
</evidence>
<protein>
    <recommendedName>
        <fullName evidence="3">Replication-relaxation</fullName>
    </recommendedName>
</protein>
<comment type="caution">
    <text evidence="1">The sequence shown here is derived from an EMBL/GenBank/DDBJ whole genome shotgun (WGS) entry which is preliminary data.</text>
</comment>
<dbReference type="Proteomes" id="UP001368500">
    <property type="component" value="Unassembled WGS sequence"/>
</dbReference>